<dbReference type="AlphaFoldDB" id="A0A1H7PK54"/>
<dbReference type="RefSeq" id="WP_074868728.1">
    <property type="nucleotide sequence ID" value="NZ_FOAS01000011.1"/>
</dbReference>
<keyword evidence="2" id="KW-1185">Reference proteome</keyword>
<evidence type="ECO:0008006" key="3">
    <source>
        <dbReference type="Google" id="ProtNLM"/>
    </source>
</evidence>
<protein>
    <recommendedName>
        <fullName evidence="3">Dehydrogenase</fullName>
    </recommendedName>
</protein>
<organism evidence="1 2">
    <name type="scientific">Atopomonas hussainii</name>
    <dbReference type="NCBI Taxonomy" id="1429083"/>
    <lineage>
        <taxon>Bacteria</taxon>
        <taxon>Pseudomonadati</taxon>
        <taxon>Pseudomonadota</taxon>
        <taxon>Gammaproteobacteria</taxon>
        <taxon>Pseudomonadales</taxon>
        <taxon>Pseudomonadaceae</taxon>
        <taxon>Atopomonas</taxon>
    </lineage>
</organism>
<evidence type="ECO:0000313" key="2">
    <source>
        <dbReference type="Proteomes" id="UP000185766"/>
    </source>
</evidence>
<dbReference type="NCBIfam" id="NF041512">
    <property type="entry name" value="PA2817_fam"/>
    <property type="match status" value="1"/>
</dbReference>
<dbReference type="EMBL" id="FOAS01000011">
    <property type="protein sequence ID" value="SEL36162.1"/>
    <property type="molecule type" value="Genomic_DNA"/>
</dbReference>
<proteinExistence type="predicted"/>
<gene>
    <name evidence="1" type="ORF">SAMN05216214_11148</name>
</gene>
<dbReference type="Proteomes" id="UP000185766">
    <property type="component" value="Unassembled WGS sequence"/>
</dbReference>
<sequence length="137" mass="15747">MTLDAHTQFHLGLLKQLHTLLSALTDLDHWSAESHSELLEELNGLCSALEQGQFDDWFSGQDVLCKVFNRYPQVAHLIPRDLLWFFGGDCLHFMPDEEIEAFQALDEQRHAAEQAGETFDWGKARQLQLSQDDGQRH</sequence>
<name>A0A1H7PK54_9GAMM</name>
<reference evidence="1 2" key="1">
    <citation type="submission" date="2016-10" db="EMBL/GenBank/DDBJ databases">
        <authorList>
            <person name="de Groot N.N."/>
        </authorList>
    </citation>
    <scope>NUCLEOTIDE SEQUENCE [LARGE SCALE GENOMIC DNA]</scope>
    <source>
        <strain evidence="1 2">JCM 19513</strain>
    </source>
</reference>
<accession>A0A1H7PK54</accession>
<evidence type="ECO:0000313" key="1">
    <source>
        <dbReference type="EMBL" id="SEL36162.1"/>
    </source>
</evidence>
<dbReference type="STRING" id="1429083.GCA_001885685_02055"/>
<dbReference type="InterPro" id="IPR048156">
    <property type="entry name" value="PA2817-like"/>
</dbReference>